<dbReference type="Proteomes" id="UP000243006">
    <property type="component" value="Unassembled WGS sequence"/>
</dbReference>
<keyword evidence="2" id="KW-0472">Membrane</keyword>
<feature type="compositionally biased region" description="Basic and acidic residues" evidence="1">
    <location>
        <begin position="233"/>
        <end position="242"/>
    </location>
</feature>
<dbReference type="EMBL" id="LVZM01004181">
    <property type="protein sequence ID" value="OUC47563.1"/>
    <property type="molecule type" value="Genomic_DNA"/>
</dbReference>
<evidence type="ECO:0000313" key="4">
    <source>
        <dbReference type="Proteomes" id="UP000243006"/>
    </source>
</evidence>
<comment type="caution">
    <text evidence="3">The sequence shown here is derived from an EMBL/GenBank/DDBJ whole genome shotgun (WGS) entry which is preliminary data.</text>
</comment>
<accession>A0A1Y3ER04</accession>
<feature type="region of interest" description="Disordered" evidence="1">
    <location>
        <begin position="255"/>
        <end position="276"/>
    </location>
</feature>
<evidence type="ECO:0000256" key="1">
    <source>
        <dbReference type="SAM" id="MobiDB-lite"/>
    </source>
</evidence>
<gene>
    <name evidence="3" type="ORF">D917_06851</name>
</gene>
<feature type="transmembrane region" description="Helical" evidence="2">
    <location>
        <begin position="20"/>
        <end position="40"/>
    </location>
</feature>
<keyword evidence="2" id="KW-0812">Transmembrane</keyword>
<sequence length="358" mass="39426">MVTDKLTVEFACTFSLVRCLGITARCLVGSLGLFVLCLVIPSTMSTREQASNDEPAEKRARASSDPQENTLTEEFLDRSKSEQGASVNEEGDDVACEELARQAEEARKVEQARLSEKFEKAVKTANSAEKKAKSAEERAKIVVGVAEVANKTVAKADETAAKADEQAKKIFEEAKKAQIEAKKAQIEAKNAQKNAMKAEKDAKKAKRELVKAKMKAEQARAKARNAGMVAKKARAEATKASDKAKKIEEKKISLEKESKQLNNTSNQGTEVRNTEANVEETVVNGNTRQPVSTASVAVPQAARAANVEQPSTSSVFRPAEWNPPERRMQIITDRLFYFSNARIINFVIDDIEFTIHEY</sequence>
<evidence type="ECO:0000313" key="3">
    <source>
        <dbReference type="EMBL" id="OUC47563.1"/>
    </source>
</evidence>
<protein>
    <submittedName>
        <fullName evidence="3">Uncharacterized protein</fullName>
    </submittedName>
</protein>
<feature type="compositionally biased region" description="Polar residues" evidence="1">
    <location>
        <begin position="260"/>
        <end position="276"/>
    </location>
</feature>
<name>A0A1Y3ER04_9BILA</name>
<organism evidence="3 4">
    <name type="scientific">Trichinella nativa</name>
    <dbReference type="NCBI Taxonomy" id="6335"/>
    <lineage>
        <taxon>Eukaryota</taxon>
        <taxon>Metazoa</taxon>
        <taxon>Ecdysozoa</taxon>
        <taxon>Nematoda</taxon>
        <taxon>Enoplea</taxon>
        <taxon>Dorylaimia</taxon>
        <taxon>Trichinellida</taxon>
        <taxon>Trichinellidae</taxon>
        <taxon>Trichinella</taxon>
    </lineage>
</organism>
<keyword evidence="2" id="KW-1133">Transmembrane helix</keyword>
<feature type="region of interest" description="Disordered" evidence="1">
    <location>
        <begin position="220"/>
        <end position="242"/>
    </location>
</feature>
<reference evidence="3 4" key="1">
    <citation type="submission" date="2015-04" db="EMBL/GenBank/DDBJ databases">
        <title>Draft genome of the roundworm Trichinella nativa.</title>
        <authorList>
            <person name="Mitreva M."/>
        </authorList>
    </citation>
    <scope>NUCLEOTIDE SEQUENCE [LARGE SCALE GENOMIC DNA]</scope>
    <source>
        <strain evidence="3 4">ISS45</strain>
    </source>
</reference>
<dbReference type="AlphaFoldDB" id="A0A1Y3ER04"/>
<proteinExistence type="predicted"/>
<evidence type="ECO:0000256" key="2">
    <source>
        <dbReference type="SAM" id="Phobius"/>
    </source>
</evidence>
<feature type="region of interest" description="Disordered" evidence="1">
    <location>
        <begin position="46"/>
        <end position="94"/>
    </location>
</feature>